<dbReference type="PROSITE" id="PS51257">
    <property type="entry name" value="PROKAR_LIPOPROTEIN"/>
    <property type="match status" value="1"/>
</dbReference>
<dbReference type="OrthoDB" id="9768004at2"/>
<evidence type="ECO:0000259" key="2">
    <source>
        <dbReference type="Pfam" id="PF03781"/>
    </source>
</evidence>
<dbReference type="PANTHER" id="PTHR23150:SF19">
    <property type="entry name" value="FORMYLGLYCINE-GENERATING ENZYME"/>
    <property type="match status" value="1"/>
</dbReference>
<dbReference type="PANTHER" id="PTHR23150">
    <property type="entry name" value="SULFATASE MODIFYING FACTOR 1, 2"/>
    <property type="match status" value="1"/>
</dbReference>
<sequence>MNRGKSGYYAAIVLAGLLLGGCKDEQQRKAEQAALVQTSLDNMITVKGGRFQMGDFGPLVGEKLPFSPDQDNKPLHWVALSDFRMGKYRVTWSEFNRWLAFQGRNKTNYYEETRKDIEKESNLNKPWDNYPEYFKSYLLSLGDNYPSSVNWHDAQAYCRWLGKESGRNLDLPTEAQWEYAARSRGQFLIYANSDNRYYYGDDNARNFTPVMKPVGSYAPNPLGLYDMMGNGTDWINDWYAADYYQHSPEKDPQGPGEGTKKVQRGYQGDIDGTYTIYRAKQMPADESIGNGFRCVENSPLK</sequence>
<gene>
    <name evidence="3" type="ORF">BN1221_01551c</name>
</gene>
<dbReference type="InterPro" id="IPR016187">
    <property type="entry name" value="CTDL_fold"/>
</dbReference>
<dbReference type="AlphaFoldDB" id="A0A0G4JTA7"/>
<name>A0A0G4JTA7_9GAMM</name>
<dbReference type="EMBL" id="CGIG01000001">
    <property type="protein sequence ID" value="CPR15507.1"/>
    <property type="molecule type" value="Genomic_DNA"/>
</dbReference>
<feature type="region of interest" description="Disordered" evidence="1">
    <location>
        <begin position="246"/>
        <end position="265"/>
    </location>
</feature>
<evidence type="ECO:0000313" key="3">
    <source>
        <dbReference type="EMBL" id="CPR15507.1"/>
    </source>
</evidence>
<dbReference type="Pfam" id="PF03781">
    <property type="entry name" value="FGE-sulfatase"/>
    <property type="match status" value="1"/>
</dbReference>
<dbReference type="InterPro" id="IPR051043">
    <property type="entry name" value="Sulfatase_Mod_Factor_Kinase"/>
</dbReference>
<dbReference type="GO" id="GO:0016301">
    <property type="term" value="F:kinase activity"/>
    <property type="evidence" value="ECO:0007669"/>
    <property type="project" value="UniProtKB-KW"/>
</dbReference>
<dbReference type="InterPro" id="IPR005532">
    <property type="entry name" value="SUMF_dom"/>
</dbReference>
<proteinExistence type="predicted"/>
<evidence type="ECO:0000256" key="1">
    <source>
        <dbReference type="SAM" id="MobiDB-lite"/>
    </source>
</evidence>
<reference evidence="4" key="1">
    <citation type="submission" date="2015-01" db="EMBL/GenBank/DDBJ databases">
        <authorList>
            <person name="Paterson Steve"/>
        </authorList>
    </citation>
    <scope>NUCLEOTIDE SEQUENCE [LARGE SCALE GENOMIC DNA]</scope>
    <source>
        <strain evidence="4">OBR1</strain>
    </source>
</reference>
<keyword evidence="4" id="KW-1185">Reference proteome</keyword>
<dbReference type="Proteomes" id="UP000044377">
    <property type="component" value="Unassembled WGS sequence"/>
</dbReference>
<dbReference type="InterPro" id="IPR042095">
    <property type="entry name" value="SUMF_sf"/>
</dbReference>
<accession>A0A0G4JTA7</accession>
<dbReference type="STRING" id="1109412.BN1221_01551c"/>
<dbReference type="RefSeq" id="WP_048636823.1">
    <property type="nucleotide sequence ID" value="NZ_CGIG01000001.1"/>
</dbReference>
<keyword evidence="3" id="KW-0418">Kinase</keyword>
<keyword evidence="3" id="KW-0808">Transferase</keyword>
<evidence type="ECO:0000313" key="4">
    <source>
        <dbReference type="Proteomes" id="UP000044377"/>
    </source>
</evidence>
<dbReference type="GO" id="GO:0120147">
    <property type="term" value="F:formylglycine-generating oxidase activity"/>
    <property type="evidence" value="ECO:0007669"/>
    <property type="project" value="TreeGrafter"/>
</dbReference>
<dbReference type="SUPFAM" id="SSF56436">
    <property type="entry name" value="C-type lectin-like"/>
    <property type="match status" value="1"/>
</dbReference>
<organism evidence="3 4">
    <name type="scientific">Brenneria goodwinii</name>
    <dbReference type="NCBI Taxonomy" id="1109412"/>
    <lineage>
        <taxon>Bacteria</taxon>
        <taxon>Pseudomonadati</taxon>
        <taxon>Pseudomonadota</taxon>
        <taxon>Gammaproteobacteria</taxon>
        <taxon>Enterobacterales</taxon>
        <taxon>Pectobacteriaceae</taxon>
        <taxon>Brenneria</taxon>
    </lineage>
</organism>
<feature type="domain" description="Sulfatase-modifying factor enzyme-like" evidence="2">
    <location>
        <begin position="40"/>
        <end position="295"/>
    </location>
</feature>
<dbReference type="Gene3D" id="3.90.1580.10">
    <property type="entry name" value="paralog of FGE (formylglycine-generating enzyme)"/>
    <property type="match status" value="1"/>
</dbReference>
<protein>
    <submittedName>
        <fullName evidence="3">Serine/threonine kinase</fullName>
    </submittedName>
</protein>